<gene>
    <name evidence="2" type="ORF">LADA_0F07932G</name>
</gene>
<organism evidence="2 3">
    <name type="scientific">Lachancea dasiensis</name>
    <dbReference type="NCBI Taxonomy" id="1072105"/>
    <lineage>
        <taxon>Eukaryota</taxon>
        <taxon>Fungi</taxon>
        <taxon>Dikarya</taxon>
        <taxon>Ascomycota</taxon>
        <taxon>Saccharomycotina</taxon>
        <taxon>Saccharomycetes</taxon>
        <taxon>Saccharomycetales</taxon>
        <taxon>Saccharomycetaceae</taxon>
        <taxon>Lachancea</taxon>
    </lineage>
</organism>
<dbReference type="InterPro" id="IPR052449">
    <property type="entry name" value="STYX-Interacting_Phosphatase"/>
</dbReference>
<sequence>MSFHNQFAVAACKNQLIPQQLTNDVFFGPLNSLSQHSFLQSHNIKFFIAVGIPTKRVAQYCSGMSAEHSLVVNFDSAFNPHTPASASETTTTSLYCQTQSKSLALLTAKVSAGMETTYPSRSLTPQPELDQSLYLPAPTYNCNVVTAQGVDKFKIFNDLLTIFKLSNAGNVLVFSSSGNERDLATVLISHILHTNPSTSLMEALQYIKSLRPSLTQCQPESLFWSEGLTEFKDILKSRSIFGTGPMAPPTNAVLSPNAVCLATKRRNDITSDDEDDYSDSTNVTTGSIQVDRSASGTPKARRIATYQSGTIG</sequence>
<evidence type="ECO:0000313" key="3">
    <source>
        <dbReference type="Proteomes" id="UP000190274"/>
    </source>
</evidence>
<proteinExistence type="predicted"/>
<evidence type="ECO:0000313" key="2">
    <source>
        <dbReference type="EMBL" id="SCU91070.1"/>
    </source>
</evidence>
<dbReference type="Gene3D" id="3.90.190.10">
    <property type="entry name" value="Protein tyrosine phosphatase superfamily"/>
    <property type="match status" value="1"/>
</dbReference>
<dbReference type="PANTHER" id="PTHR46588">
    <property type="entry name" value="SERINE/THREONINE/TYROSINE-INTERACTING PROTEIN"/>
    <property type="match status" value="1"/>
</dbReference>
<dbReference type="OrthoDB" id="4069549at2759"/>
<dbReference type="AlphaFoldDB" id="A0A1G4JKP8"/>
<dbReference type="GO" id="GO:0062026">
    <property type="term" value="P:negative regulation of SCF-dependent proteasomal ubiquitin-dependent catabolic process"/>
    <property type="evidence" value="ECO:0007669"/>
    <property type="project" value="TreeGrafter"/>
</dbReference>
<dbReference type="InterPro" id="IPR029021">
    <property type="entry name" value="Prot-tyrosine_phosphatase-like"/>
</dbReference>
<name>A0A1G4JKP8_9SACH</name>
<evidence type="ECO:0000256" key="1">
    <source>
        <dbReference type="SAM" id="MobiDB-lite"/>
    </source>
</evidence>
<keyword evidence="3" id="KW-1185">Reference proteome</keyword>
<dbReference type="PANTHER" id="PTHR46588:SF1">
    <property type="entry name" value="SERINE_THREONINE_TYROSINE-INTERACTING PROTEIN"/>
    <property type="match status" value="1"/>
</dbReference>
<dbReference type="EMBL" id="LT598458">
    <property type="protein sequence ID" value="SCU91070.1"/>
    <property type="molecule type" value="Genomic_DNA"/>
</dbReference>
<feature type="region of interest" description="Disordered" evidence="1">
    <location>
        <begin position="270"/>
        <end position="312"/>
    </location>
</feature>
<dbReference type="Proteomes" id="UP000190274">
    <property type="component" value="Chromosome F"/>
</dbReference>
<accession>A0A1G4JKP8</accession>
<reference evidence="2 3" key="1">
    <citation type="submission" date="2016-03" db="EMBL/GenBank/DDBJ databases">
        <authorList>
            <person name="Devillers H."/>
        </authorList>
    </citation>
    <scope>NUCLEOTIDE SEQUENCE [LARGE SCALE GENOMIC DNA]</scope>
    <source>
        <strain evidence="2">CBS 10888</strain>
    </source>
</reference>
<dbReference type="GO" id="GO:0070372">
    <property type="term" value="P:regulation of ERK1 and ERK2 cascade"/>
    <property type="evidence" value="ECO:0007669"/>
    <property type="project" value="TreeGrafter"/>
</dbReference>
<dbReference type="GO" id="GO:0005737">
    <property type="term" value="C:cytoplasm"/>
    <property type="evidence" value="ECO:0007669"/>
    <property type="project" value="TreeGrafter"/>
</dbReference>
<feature type="compositionally biased region" description="Polar residues" evidence="1">
    <location>
        <begin position="281"/>
        <end position="296"/>
    </location>
</feature>
<dbReference type="GO" id="GO:1990444">
    <property type="term" value="F:F-box domain binding"/>
    <property type="evidence" value="ECO:0007669"/>
    <property type="project" value="TreeGrafter"/>
</dbReference>
<protein>
    <submittedName>
        <fullName evidence="2">LADA_0F07932g1_1</fullName>
    </submittedName>
</protein>
<dbReference type="GO" id="GO:0005654">
    <property type="term" value="C:nucleoplasm"/>
    <property type="evidence" value="ECO:0007669"/>
    <property type="project" value="TreeGrafter"/>
</dbReference>